<evidence type="ECO:0000256" key="2">
    <source>
        <dbReference type="ARBA" id="ARBA00023125"/>
    </source>
</evidence>
<dbReference type="SMART" id="SM00895">
    <property type="entry name" value="FCD"/>
    <property type="match status" value="1"/>
</dbReference>
<evidence type="ECO:0000313" key="6">
    <source>
        <dbReference type="EMBL" id="BCJ89956.1"/>
    </source>
</evidence>
<feature type="domain" description="HTH gntR-type" evidence="5">
    <location>
        <begin position="1"/>
        <end position="69"/>
    </location>
</feature>
<dbReference type="CDD" id="cd07377">
    <property type="entry name" value="WHTH_GntR"/>
    <property type="match status" value="1"/>
</dbReference>
<dbReference type="GO" id="GO:0003677">
    <property type="term" value="F:DNA binding"/>
    <property type="evidence" value="ECO:0007669"/>
    <property type="project" value="UniProtKB-KW"/>
</dbReference>
<reference evidence="6 7" key="1">
    <citation type="submission" date="2020-08" db="EMBL/GenBank/DDBJ databases">
        <title>Genome sequence of Rhizobiales bacterium strain IZ6.</title>
        <authorList>
            <person name="Nakai R."/>
            <person name="Naganuma T."/>
        </authorList>
    </citation>
    <scope>NUCLEOTIDE SEQUENCE [LARGE SCALE GENOMIC DNA]</scope>
    <source>
        <strain evidence="6 7">IZ6</strain>
    </source>
</reference>
<keyword evidence="3" id="KW-0804">Transcription</keyword>
<dbReference type="Proteomes" id="UP000515317">
    <property type="component" value="Chromosome"/>
</dbReference>
<dbReference type="EMBL" id="AP023361">
    <property type="protein sequence ID" value="BCJ89956.1"/>
    <property type="molecule type" value="Genomic_DNA"/>
</dbReference>
<dbReference type="SUPFAM" id="SSF48008">
    <property type="entry name" value="GntR ligand-binding domain-like"/>
    <property type="match status" value="1"/>
</dbReference>
<dbReference type="PANTHER" id="PTHR43537">
    <property type="entry name" value="TRANSCRIPTIONAL REGULATOR, GNTR FAMILY"/>
    <property type="match status" value="1"/>
</dbReference>
<dbReference type="InterPro" id="IPR011711">
    <property type="entry name" value="GntR_C"/>
</dbReference>
<evidence type="ECO:0000256" key="4">
    <source>
        <dbReference type="SAM" id="MobiDB-lite"/>
    </source>
</evidence>
<evidence type="ECO:0000313" key="7">
    <source>
        <dbReference type="Proteomes" id="UP000515317"/>
    </source>
</evidence>
<dbReference type="PROSITE" id="PS50949">
    <property type="entry name" value="HTH_GNTR"/>
    <property type="match status" value="1"/>
</dbReference>
<dbReference type="Gene3D" id="1.10.10.10">
    <property type="entry name" value="Winged helix-like DNA-binding domain superfamily/Winged helix DNA-binding domain"/>
    <property type="match status" value="1"/>
</dbReference>
<keyword evidence="2" id="KW-0238">DNA-binding</keyword>
<dbReference type="PRINTS" id="PR00035">
    <property type="entry name" value="HTHGNTR"/>
</dbReference>
<dbReference type="InterPro" id="IPR036388">
    <property type="entry name" value="WH-like_DNA-bd_sf"/>
</dbReference>
<protein>
    <submittedName>
        <fullName evidence="6">GntR family transcriptional regulator</fullName>
    </submittedName>
</protein>
<dbReference type="SMART" id="SM00345">
    <property type="entry name" value="HTH_GNTR"/>
    <property type="match status" value="1"/>
</dbReference>
<proteinExistence type="predicted"/>
<feature type="region of interest" description="Disordered" evidence="4">
    <location>
        <begin position="216"/>
        <end position="236"/>
    </location>
</feature>
<feature type="compositionally biased region" description="Basic residues" evidence="4">
    <location>
        <begin position="224"/>
        <end position="236"/>
    </location>
</feature>
<name>A0A6S6QKZ7_9HYPH</name>
<accession>A0A6S6QKZ7</accession>
<dbReference type="SUPFAM" id="SSF46785">
    <property type="entry name" value="Winged helix' DNA-binding domain"/>
    <property type="match status" value="1"/>
</dbReference>
<dbReference type="Pfam" id="PF00392">
    <property type="entry name" value="GntR"/>
    <property type="match status" value="1"/>
</dbReference>
<dbReference type="InterPro" id="IPR008920">
    <property type="entry name" value="TF_FadR/GntR_C"/>
</dbReference>
<organism evidence="6 7">
    <name type="scientific">Terrihabitans soli</name>
    <dbReference type="NCBI Taxonomy" id="708113"/>
    <lineage>
        <taxon>Bacteria</taxon>
        <taxon>Pseudomonadati</taxon>
        <taxon>Pseudomonadota</taxon>
        <taxon>Alphaproteobacteria</taxon>
        <taxon>Hyphomicrobiales</taxon>
        <taxon>Terrihabitans</taxon>
    </lineage>
</organism>
<keyword evidence="7" id="KW-1185">Reference proteome</keyword>
<dbReference type="GO" id="GO:0003700">
    <property type="term" value="F:DNA-binding transcription factor activity"/>
    <property type="evidence" value="ECO:0007669"/>
    <property type="project" value="InterPro"/>
</dbReference>
<dbReference type="InterPro" id="IPR036390">
    <property type="entry name" value="WH_DNA-bd_sf"/>
</dbReference>
<keyword evidence="1" id="KW-0805">Transcription regulation</keyword>
<evidence type="ECO:0000256" key="3">
    <source>
        <dbReference type="ARBA" id="ARBA00023163"/>
    </source>
</evidence>
<dbReference type="RefSeq" id="WP_222876625.1">
    <property type="nucleotide sequence ID" value="NZ_AP023361.1"/>
</dbReference>
<dbReference type="Gene3D" id="1.20.120.530">
    <property type="entry name" value="GntR ligand-binding domain-like"/>
    <property type="match status" value="1"/>
</dbReference>
<evidence type="ECO:0000259" key="5">
    <source>
        <dbReference type="PROSITE" id="PS50949"/>
    </source>
</evidence>
<dbReference type="Pfam" id="PF07729">
    <property type="entry name" value="FCD"/>
    <property type="match status" value="1"/>
</dbReference>
<dbReference type="AlphaFoldDB" id="A0A6S6QKZ7"/>
<dbReference type="InterPro" id="IPR000524">
    <property type="entry name" value="Tscrpt_reg_HTH_GntR"/>
</dbReference>
<dbReference type="KEGG" id="tso:IZ6_06910"/>
<dbReference type="PANTHER" id="PTHR43537:SF5">
    <property type="entry name" value="UXU OPERON TRANSCRIPTIONAL REGULATOR"/>
    <property type="match status" value="1"/>
</dbReference>
<gene>
    <name evidence="6" type="ORF">IZ6_06910</name>
</gene>
<sequence length="236" mass="26713">MPKPPDILSTVRDYLAKRSPALNERLPPERTLSEMLGVSRTELRKALAVLEGEGQIWRHIGRGTFIGARPVVNLDDIRFLGSITTPAQILEARLALEPEIARLAAMRGIDADFAEMKLCEKRCREARIWRVYEAWDHRFHLAIALAARNKLMTGLFETLNAVRRTLDTARPLKAPPGNYPGFAEHQAIYQAIVARNPARASDAMRDHLISVRLRQESQTSRKWAPARKKKSRQPAP</sequence>
<evidence type="ECO:0000256" key="1">
    <source>
        <dbReference type="ARBA" id="ARBA00023015"/>
    </source>
</evidence>